<proteinExistence type="predicted"/>
<dbReference type="EMBL" id="CP017634">
    <property type="protein sequence ID" value="ATW24256.1"/>
    <property type="molecule type" value="Genomic_DNA"/>
</dbReference>
<dbReference type="AlphaFoldDB" id="A0A3G1KP95"/>
<reference evidence="1 2" key="1">
    <citation type="submission" date="2016-10" db="EMBL/GenBank/DDBJ databases">
        <title>Complete Genome Sequence of Peptococcaceae strain DCMF.</title>
        <authorList>
            <person name="Edwards R.J."/>
            <person name="Holland S.I."/>
            <person name="Deshpande N.P."/>
            <person name="Wong Y.K."/>
            <person name="Ertan H."/>
            <person name="Manefield M."/>
            <person name="Russell T.L."/>
            <person name="Lee M.J."/>
        </authorList>
    </citation>
    <scope>NUCLEOTIDE SEQUENCE [LARGE SCALE GENOMIC DNA]</scope>
    <source>
        <strain evidence="1 2">DCMF</strain>
    </source>
</reference>
<evidence type="ECO:0000313" key="1">
    <source>
        <dbReference type="EMBL" id="ATW24256.1"/>
    </source>
</evidence>
<keyword evidence="2" id="KW-1185">Reference proteome</keyword>
<gene>
    <name evidence="1" type="ORF">DCMF_05165</name>
</gene>
<accession>A0A3G1KP95</accession>
<evidence type="ECO:0000313" key="2">
    <source>
        <dbReference type="Proteomes" id="UP000323521"/>
    </source>
</evidence>
<dbReference type="KEGG" id="fwa:DCMF_05165"/>
<protein>
    <submittedName>
        <fullName evidence="1">Uncharacterized protein</fullName>
    </submittedName>
</protein>
<dbReference type="Proteomes" id="UP000323521">
    <property type="component" value="Chromosome"/>
</dbReference>
<organism evidence="1 2">
    <name type="scientific">Formimonas warabiya</name>
    <dbReference type="NCBI Taxonomy" id="1761012"/>
    <lineage>
        <taxon>Bacteria</taxon>
        <taxon>Bacillati</taxon>
        <taxon>Bacillota</taxon>
        <taxon>Clostridia</taxon>
        <taxon>Eubacteriales</taxon>
        <taxon>Peptococcaceae</taxon>
        <taxon>Candidatus Formimonas</taxon>
    </lineage>
</organism>
<sequence>MEKILQQILTELKNLSEDINGIKPKVDELYGLKSKIEESHEWLSALHHNSQVHKAEMDQVQHKIAVIEGALIGAANSLLEPLKKAQ</sequence>
<name>A0A3G1KP95_FORW1</name>